<evidence type="ECO:0000256" key="5">
    <source>
        <dbReference type="ARBA" id="ARBA00022692"/>
    </source>
</evidence>
<comment type="subcellular location">
    <subcellularLocation>
        <location evidence="1">Membrane</location>
        <topology evidence="1">Single-pass membrane protein</topology>
    </subcellularLocation>
</comment>
<comment type="similarity">
    <text evidence="2 8">Belongs to the glycosyltransferase 92 family.</text>
</comment>
<sequence length="648" mass="74591">MILNKENEKAFSFPIPFSHLKLLFLFPPQLLLPSHFDHNINNPTFTNNLSSSSLLSFLGEIMRRRPRTTFIVSILSIITFASFSLYFSRNAISTWQPYSDIPKTKSFNNAFLLNTTANSNNKNVVESNNVNQLTRQTRRVSSVKDSLSTVSVLIPDWEILVIVVVNTPFSSSHQYHCLFPNKARSLARFSGVLPYTNRPTFKCDMPESVRRHRMFSQPTLVTGTSETELLKPMPQLMKWNFLVFESFSTENDVVVFAKGVNHRNGYDRSPGELRCVFDFGNGVHTAVTSSVQEVFRCPHPDFEPVLDSYYGLPQRIGISIEIVGESTIVPSVAYYIPSSKPKLDAVAAQGDSVQAQPKYVLCACTMVHNVAKFLREWVMYHSKVGVDNFILYDNGSDDDLYSLIRELRQEGYNISTVFWIWPKTQEAGFSHSVLYSKSKGLCKWIMYVDVDEFVFSPSWGHESNPSLKSLLPLRQPLEEGTKNKVGQVSMKCLEFGPSGRRRHPEEGVTQGYTCRMRAEQRHKSMVMVDAVDPSLRNVIHHFQVNEKEGFVSKQVSVEEGLVNHYKYQAWDEFKNKFRRRVSAYVVDWKQELNPTSKDRTPGLGFKPIEPKDWKHRFCEVTDLRLKFLTRKWFRLRTPNGYKMAWQNR</sequence>
<organism evidence="9 10">
    <name type="scientific">Phaseolus angularis</name>
    <name type="common">Azuki bean</name>
    <name type="synonym">Vigna angularis</name>
    <dbReference type="NCBI Taxonomy" id="3914"/>
    <lineage>
        <taxon>Eukaryota</taxon>
        <taxon>Viridiplantae</taxon>
        <taxon>Streptophyta</taxon>
        <taxon>Embryophyta</taxon>
        <taxon>Tracheophyta</taxon>
        <taxon>Spermatophyta</taxon>
        <taxon>Magnoliopsida</taxon>
        <taxon>eudicotyledons</taxon>
        <taxon>Gunneridae</taxon>
        <taxon>Pentapetalae</taxon>
        <taxon>rosids</taxon>
        <taxon>fabids</taxon>
        <taxon>Fabales</taxon>
        <taxon>Fabaceae</taxon>
        <taxon>Papilionoideae</taxon>
        <taxon>50 kb inversion clade</taxon>
        <taxon>NPAAA clade</taxon>
        <taxon>indigoferoid/millettioid clade</taxon>
        <taxon>Phaseoleae</taxon>
        <taxon>Vigna</taxon>
    </lineage>
</organism>
<dbReference type="GO" id="GO:0005737">
    <property type="term" value="C:cytoplasm"/>
    <property type="evidence" value="ECO:0007669"/>
    <property type="project" value="TreeGrafter"/>
</dbReference>
<dbReference type="EMBL" id="JABFOF010000004">
    <property type="protein sequence ID" value="KAG2400773.1"/>
    <property type="molecule type" value="Genomic_DNA"/>
</dbReference>
<protein>
    <recommendedName>
        <fullName evidence="8">Glycosyltransferase family 92 protein</fullName>
        <ecNumber evidence="8">2.4.1.-</ecNumber>
    </recommendedName>
</protein>
<dbReference type="InterPro" id="IPR029044">
    <property type="entry name" value="Nucleotide-diphossugar_trans"/>
</dbReference>
<dbReference type="GO" id="GO:0016020">
    <property type="term" value="C:membrane"/>
    <property type="evidence" value="ECO:0007669"/>
    <property type="project" value="UniProtKB-SubCell"/>
</dbReference>
<gene>
    <name evidence="9" type="ORF">HKW66_Vig0093730</name>
</gene>
<evidence type="ECO:0000313" key="9">
    <source>
        <dbReference type="EMBL" id="KAG2400773.1"/>
    </source>
</evidence>
<evidence type="ECO:0000256" key="4">
    <source>
        <dbReference type="ARBA" id="ARBA00022679"/>
    </source>
</evidence>
<dbReference type="AlphaFoldDB" id="A0A8T0KR51"/>
<dbReference type="PANTHER" id="PTHR21461:SF69">
    <property type="entry name" value="GLYCOSYLTRANSFERASE FAMILY 92 PROTEIN"/>
    <property type="match status" value="1"/>
</dbReference>
<evidence type="ECO:0000256" key="3">
    <source>
        <dbReference type="ARBA" id="ARBA00022676"/>
    </source>
</evidence>
<reference evidence="9 10" key="1">
    <citation type="submission" date="2020-05" db="EMBL/GenBank/DDBJ databases">
        <title>Vigna angularis (adzuki bean) Var. LongXiaoDou No. 4 denovo assembly.</title>
        <authorList>
            <person name="Xiang H."/>
        </authorList>
    </citation>
    <scope>NUCLEOTIDE SEQUENCE [LARGE SCALE GENOMIC DNA]</scope>
    <source>
        <tissue evidence="9">Leaf</tissue>
    </source>
</reference>
<keyword evidence="7 8" id="KW-0472">Membrane</keyword>
<feature type="transmembrane region" description="Helical" evidence="8">
    <location>
        <begin position="68"/>
        <end position="87"/>
    </location>
</feature>
<proteinExistence type="inferred from homology"/>
<dbReference type="Proteomes" id="UP000743370">
    <property type="component" value="Unassembled WGS sequence"/>
</dbReference>
<dbReference type="Pfam" id="PF01697">
    <property type="entry name" value="Glyco_transf_92"/>
    <property type="match status" value="1"/>
</dbReference>
<evidence type="ECO:0000256" key="1">
    <source>
        <dbReference type="ARBA" id="ARBA00004167"/>
    </source>
</evidence>
<keyword evidence="5 8" id="KW-0812">Transmembrane</keyword>
<keyword evidence="4 8" id="KW-0808">Transferase</keyword>
<dbReference type="SUPFAM" id="SSF53448">
    <property type="entry name" value="Nucleotide-diphospho-sugar transferases"/>
    <property type="match status" value="1"/>
</dbReference>
<dbReference type="GO" id="GO:0016757">
    <property type="term" value="F:glycosyltransferase activity"/>
    <property type="evidence" value="ECO:0007669"/>
    <property type="project" value="UniProtKB-UniRule"/>
</dbReference>
<dbReference type="EC" id="2.4.1.-" evidence="8"/>
<evidence type="ECO:0000313" key="10">
    <source>
        <dbReference type="Proteomes" id="UP000743370"/>
    </source>
</evidence>
<evidence type="ECO:0000256" key="8">
    <source>
        <dbReference type="RuleBase" id="RU366017"/>
    </source>
</evidence>
<evidence type="ECO:0000256" key="7">
    <source>
        <dbReference type="ARBA" id="ARBA00023136"/>
    </source>
</evidence>
<keyword evidence="3 8" id="KW-0328">Glycosyltransferase</keyword>
<dbReference type="PANTHER" id="PTHR21461">
    <property type="entry name" value="GLYCOSYLTRANSFERASE FAMILY 92 PROTEIN"/>
    <property type="match status" value="1"/>
</dbReference>
<comment type="caution">
    <text evidence="9">The sequence shown here is derived from an EMBL/GenBank/DDBJ whole genome shotgun (WGS) entry which is preliminary data.</text>
</comment>
<dbReference type="InterPro" id="IPR008166">
    <property type="entry name" value="Glyco_transf_92"/>
</dbReference>
<name>A0A8T0KR51_PHAAN</name>
<evidence type="ECO:0000256" key="6">
    <source>
        <dbReference type="ARBA" id="ARBA00022989"/>
    </source>
</evidence>
<keyword evidence="6 8" id="KW-1133">Transmembrane helix</keyword>
<accession>A0A8T0KR51</accession>
<dbReference type="CDD" id="cd00761">
    <property type="entry name" value="Glyco_tranf_GTA_type"/>
    <property type="match status" value="1"/>
</dbReference>
<evidence type="ECO:0000256" key="2">
    <source>
        <dbReference type="ARBA" id="ARBA00007647"/>
    </source>
</evidence>